<dbReference type="EMBL" id="PIPI01000001">
    <property type="protein sequence ID" value="RUO21962.1"/>
    <property type="molecule type" value="Genomic_DNA"/>
</dbReference>
<accession>A0A432VZ73</accession>
<sequence length="205" mass="23321">MRIQFLYPLMLSFGVVLCAGSGAVQAKFLTERPSYLPRPLVSEKIIDVAKVFGLDVRIWLLESRHEPILELMAGVQDCLILPSSDELRVDCLGDNFMLTLMWHDDNLLWTETLLTDAEHHGDEVYVYRSQSGEVRSEISNQPLATHYYAAIDKMQANAVAPAYIHDRYQGSFVLSYQTDQGVYSVVGWEQEPGVVWLTHTLEVRE</sequence>
<reference evidence="1 2" key="1">
    <citation type="journal article" date="2011" name="Front. Microbiol.">
        <title>Genomic signatures of strain selection and enhancement in Bacillus atrophaeus var. globigii, a historical biowarfare simulant.</title>
        <authorList>
            <person name="Gibbons H.S."/>
            <person name="Broomall S.M."/>
            <person name="McNew L.A."/>
            <person name="Daligault H."/>
            <person name="Chapman C."/>
            <person name="Bruce D."/>
            <person name="Karavis M."/>
            <person name="Krepps M."/>
            <person name="McGregor P.A."/>
            <person name="Hong C."/>
            <person name="Park K.H."/>
            <person name="Akmal A."/>
            <person name="Feldman A."/>
            <person name="Lin J.S."/>
            <person name="Chang W.E."/>
            <person name="Higgs B.W."/>
            <person name="Demirev P."/>
            <person name="Lindquist J."/>
            <person name="Liem A."/>
            <person name="Fochler E."/>
            <person name="Read T.D."/>
            <person name="Tapia R."/>
            <person name="Johnson S."/>
            <person name="Bishop-Lilly K.A."/>
            <person name="Detter C."/>
            <person name="Han C."/>
            <person name="Sozhamannan S."/>
            <person name="Rosenzweig C.N."/>
            <person name="Skowronski E.W."/>
        </authorList>
    </citation>
    <scope>NUCLEOTIDE SEQUENCE [LARGE SCALE GENOMIC DNA]</scope>
    <source>
        <strain evidence="1 2">AK5</strain>
    </source>
</reference>
<comment type="caution">
    <text evidence="1">The sequence shown here is derived from an EMBL/GenBank/DDBJ whole genome shotgun (WGS) entry which is preliminary data.</text>
</comment>
<protein>
    <submittedName>
        <fullName evidence="1">Uncharacterized protein</fullName>
    </submittedName>
</protein>
<dbReference type="AlphaFoldDB" id="A0A432VZ73"/>
<evidence type="ECO:0000313" key="1">
    <source>
        <dbReference type="EMBL" id="RUO21962.1"/>
    </source>
</evidence>
<proteinExistence type="predicted"/>
<gene>
    <name evidence="1" type="ORF">CWE06_03725</name>
</gene>
<evidence type="ECO:0000313" key="2">
    <source>
        <dbReference type="Proteomes" id="UP000288212"/>
    </source>
</evidence>
<organism evidence="1 2">
    <name type="scientific">Aliidiomarina haloalkalitolerans</name>
    <dbReference type="NCBI Taxonomy" id="859059"/>
    <lineage>
        <taxon>Bacteria</taxon>
        <taxon>Pseudomonadati</taxon>
        <taxon>Pseudomonadota</taxon>
        <taxon>Gammaproteobacteria</taxon>
        <taxon>Alteromonadales</taxon>
        <taxon>Idiomarinaceae</taxon>
        <taxon>Aliidiomarina</taxon>
    </lineage>
</organism>
<dbReference type="RefSeq" id="WP_126791273.1">
    <property type="nucleotide sequence ID" value="NZ_PIPI01000001.1"/>
</dbReference>
<keyword evidence="2" id="KW-1185">Reference proteome</keyword>
<dbReference type="Proteomes" id="UP000288212">
    <property type="component" value="Unassembled WGS sequence"/>
</dbReference>
<name>A0A432VZ73_9GAMM</name>